<evidence type="ECO:0000313" key="3">
    <source>
        <dbReference type="Proteomes" id="UP000574133"/>
    </source>
</evidence>
<evidence type="ECO:0000256" key="1">
    <source>
        <dbReference type="SAM" id="Phobius"/>
    </source>
</evidence>
<keyword evidence="1" id="KW-1133">Transmembrane helix</keyword>
<name>A0A841T506_9BACL</name>
<sequence length="217" mass="23372">MAKWLQQLESYIGGGPGGPRRVKAFRWLILIGLIGAALLLIASFLNIKTVPPTQDPAVPSAGASEDTQQAALLAAGDGEVKDPFLDIESSLETRLKEMLEQIVGVGTASVMVSVESTEETVVQLDEKTMQQLTDETDRNGAKRHITEITREGQVAMYEVSGGSQTPIVVKKLRPEIRGVLVVARGAENATVQRIIVEAVAKGLDVPTHRISVVPRKQ</sequence>
<reference evidence="2 3" key="1">
    <citation type="submission" date="2020-08" db="EMBL/GenBank/DDBJ databases">
        <title>Cohnella phylogeny.</title>
        <authorList>
            <person name="Dunlap C."/>
        </authorList>
    </citation>
    <scope>NUCLEOTIDE SEQUENCE [LARGE SCALE GENOMIC DNA]</scope>
    <source>
        <strain evidence="2 3">DSM 103658</strain>
    </source>
</reference>
<proteinExistence type="predicted"/>
<dbReference type="RefSeq" id="WP_185177694.1">
    <property type="nucleotide sequence ID" value="NZ_CBCSEP010000007.1"/>
</dbReference>
<accession>A0A841T506</accession>
<keyword evidence="1" id="KW-0472">Membrane</keyword>
<dbReference type="EMBL" id="JACJVN010000016">
    <property type="protein sequence ID" value="MBB6676404.1"/>
    <property type="molecule type" value="Genomic_DNA"/>
</dbReference>
<dbReference type="AlphaFoldDB" id="A0A841T506"/>
<feature type="transmembrane region" description="Helical" evidence="1">
    <location>
        <begin position="27"/>
        <end position="47"/>
    </location>
</feature>
<gene>
    <name evidence="2" type="primary">spoIIIAG</name>
    <name evidence="2" type="ORF">H4Q31_03580</name>
</gene>
<keyword evidence="3" id="KW-1185">Reference proteome</keyword>
<dbReference type="InterPro" id="IPR014195">
    <property type="entry name" value="Spore_III_AG"/>
</dbReference>
<protein>
    <submittedName>
        <fullName evidence="2">Stage III sporulation protein AG</fullName>
    </submittedName>
</protein>
<dbReference type="Proteomes" id="UP000574133">
    <property type="component" value="Unassembled WGS sequence"/>
</dbReference>
<comment type="caution">
    <text evidence="2">The sequence shown here is derived from an EMBL/GenBank/DDBJ whole genome shotgun (WGS) entry which is preliminary data.</text>
</comment>
<keyword evidence="1" id="KW-0812">Transmembrane</keyword>
<evidence type="ECO:0000313" key="2">
    <source>
        <dbReference type="EMBL" id="MBB6676404.1"/>
    </source>
</evidence>
<dbReference type="NCBIfam" id="TIGR02830">
    <property type="entry name" value="spore_III_AG"/>
    <property type="match status" value="1"/>
</dbReference>
<organism evidence="2 3">
    <name type="scientific">Cohnella lubricantis</name>
    <dbReference type="NCBI Taxonomy" id="2163172"/>
    <lineage>
        <taxon>Bacteria</taxon>
        <taxon>Bacillati</taxon>
        <taxon>Bacillota</taxon>
        <taxon>Bacilli</taxon>
        <taxon>Bacillales</taxon>
        <taxon>Paenibacillaceae</taxon>
        <taxon>Cohnella</taxon>
    </lineage>
</organism>